<proteinExistence type="predicted"/>
<comment type="caution">
    <text evidence="3">The sequence shown here is derived from an EMBL/GenBank/DDBJ whole genome shotgun (WGS) entry which is preliminary data.</text>
</comment>
<protein>
    <recommendedName>
        <fullName evidence="5">Arabinogalactan protein</fullName>
    </recommendedName>
</protein>
<organism evidence="3 4">
    <name type="scientific">Mikania micrantha</name>
    <name type="common">bitter vine</name>
    <dbReference type="NCBI Taxonomy" id="192012"/>
    <lineage>
        <taxon>Eukaryota</taxon>
        <taxon>Viridiplantae</taxon>
        <taxon>Streptophyta</taxon>
        <taxon>Embryophyta</taxon>
        <taxon>Tracheophyta</taxon>
        <taxon>Spermatophyta</taxon>
        <taxon>Magnoliopsida</taxon>
        <taxon>eudicotyledons</taxon>
        <taxon>Gunneridae</taxon>
        <taxon>Pentapetalae</taxon>
        <taxon>asterids</taxon>
        <taxon>campanulids</taxon>
        <taxon>Asterales</taxon>
        <taxon>Asteraceae</taxon>
        <taxon>Asteroideae</taxon>
        <taxon>Heliantheae alliance</taxon>
        <taxon>Eupatorieae</taxon>
        <taxon>Mikania</taxon>
    </lineage>
</organism>
<name>A0A5N6N0P4_9ASTR</name>
<evidence type="ECO:0000256" key="1">
    <source>
        <dbReference type="SAM" id="MobiDB-lite"/>
    </source>
</evidence>
<feature type="compositionally biased region" description="Pro residues" evidence="1">
    <location>
        <begin position="31"/>
        <end position="50"/>
    </location>
</feature>
<sequence length="76" mass="7464">MDRKAAVLTAFICIVLSSVGGQSPASSPTATPAPPTTTAPPPVSTPPPVATPSGAMKTGSMVGSIVLGWAVVYSLL</sequence>
<feature type="region of interest" description="Disordered" evidence="1">
    <location>
        <begin position="19"/>
        <end position="55"/>
    </location>
</feature>
<evidence type="ECO:0008006" key="5">
    <source>
        <dbReference type="Google" id="ProtNLM"/>
    </source>
</evidence>
<keyword evidence="4" id="KW-1185">Reference proteome</keyword>
<accession>A0A5N6N0P4</accession>
<keyword evidence="2" id="KW-0732">Signal</keyword>
<feature type="chain" id="PRO_5024385147" description="Arabinogalactan protein" evidence="2">
    <location>
        <begin position="22"/>
        <end position="76"/>
    </location>
</feature>
<evidence type="ECO:0000256" key="2">
    <source>
        <dbReference type="SAM" id="SignalP"/>
    </source>
</evidence>
<dbReference type="AlphaFoldDB" id="A0A5N6N0P4"/>
<dbReference type="EMBL" id="SZYD01000014">
    <property type="protein sequence ID" value="KAD4179265.1"/>
    <property type="molecule type" value="Genomic_DNA"/>
</dbReference>
<feature type="signal peptide" evidence="2">
    <location>
        <begin position="1"/>
        <end position="21"/>
    </location>
</feature>
<dbReference type="Proteomes" id="UP000326396">
    <property type="component" value="Linkage Group LG4"/>
</dbReference>
<evidence type="ECO:0000313" key="4">
    <source>
        <dbReference type="Proteomes" id="UP000326396"/>
    </source>
</evidence>
<gene>
    <name evidence="3" type="ORF">E3N88_27856</name>
</gene>
<evidence type="ECO:0000313" key="3">
    <source>
        <dbReference type="EMBL" id="KAD4179265.1"/>
    </source>
</evidence>
<reference evidence="3 4" key="1">
    <citation type="submission" date="2019-05" db="EMBL/GenBank/DDBJ databases">
        <title>Mikania micrantha, genome provides insights into the molecular mechanism of rapid growth.</title>
        <authorList>
            <person name="Liu B."/>
        </authorList>
    </citation>
    <scope>NUCLEOTIDE SEQUENCE [LARGE SCALE GENOMIC DNA]</scope>
    <source>
        <strain evidence="3">NLD-2019</strain>
        <tissue evidence="3">Leaf</tissue>
    </source>
</reference>